<keyword evidence="3" id="KW-1185">Reference proteome</keyword>
<dbReference type="EMBL" id="JACHJQ010000003">
    <property type="protein sequence ID" value="MBB4906320.1"/>
    <property type="molecule type" value="Genomic_DNA"/>
</dbReference>
<feature type="transmembrane region" description="Helical" evidence="1">
    <location>
        <begin position="212"/>
        <end position="230"/>
    </location>
</feature>
<evidence type="ECO:0000313" key="2">
    <source>
        <dbReference type="EMBL" id="MBB4906320.1"/>
    </source>
</evidence>
<accession>A0A7W7Q3D6</accession>
<dbReference type="RefSeq" id="WP_225944008.1">
    <property type="nucleotide sequence ID" value="NZ_JACHJQ010000003.1"/>
</dbReference>
<keyword evidence="1" id="KW-1133">Transmembrane helix</keyword>
<evidence type="ECO:0000313" key="3">
    <source>
        <dbReference type="Proteomes" id="UP000520767"/>
    </source>
</evidence>
<evidence type="ECO:0000256" key="1">
    <source>
        <dbReference type="SAM" id="Phobius"/>
    </source>
</evidence>
<dbReference type="AlphaFoldDB" id="A0A7W7Q3D6"/>
<sequence length="453" mass="48033">MVTTTPVGEGPTAPGARRVLSLPATAVRSVRKSAASTPGRLFLIGVSLVLLAVLTGAFGAIAMQQKQNTIDNLLSHREPVAAASQQIYRSLSDADATAASAFLSGGTMPTELRERYDLDIATAGANLAKASADVSGVPDAEEQVNVLSQQLPIYTGLVETARAYNRQGFPAGAAYLREASGLMRAELLPAAQRLYEIDFDRLSAEQDAASSVPWFSLALVLVLLGALLAAQRYLTRRTNRLLNVGLVVATGAVVVALIWGTVALLIESSRVSAGHDHGSEQVEVIVQARIVALKMRANETLTLVARGDGGDYEDEFRKLAEEISGNGDRNLLNQARGLAEDPETQNLIDAAQKNADDWLAAHKRVRELDDGGSYQEAVSLAISTAAKTSAATMFSQLDDNLMKALRNGRQHFAEETSAASNVMTGLAPGVAVLALVAAAGVTMGIRDRLQEYR</sequence>
<feature type="transmembrane region" description="Helical" evidence="1">
    <location>
        <begin position="426"/>
        <end position="445"/>
    </location>
</feature>
<feature type="transmembrane region" description="Helical" evidence="1">
    <location>
        <begin position="242"/>
        <end position="266"/>
    </location>
</feature>
<keyword evidence="1" id="KW-0472">Membrane</keyword>
<name>A0A7W7Q3D6_9PSEU</name>
<gene>
    <name evidence="2" type="ORF">FHR82_002540</name>
</gene>
<organism evidence="2 3">
    <name type="scientific">Actinophytocola algeriensis</name>
    <dbReference type="NCBI Taxonomy" id="1768010"/>
    <lineage>
        <taxon>Bacteria</taxon>
        <taxon>Bacillati</taxon>
        <taxon>Actinomycetota</taxon>
        <taxon>Actinomycetes</taxon>
        <taxon>Pseudonocardiales</taxon>
        <taxon>Pseudonocardiaceae</taxon>
    </lineage>
</organism>
<keyword evidence="1" id="KW-0812">Transmembrane</keyword>
<comment type="caution">
    <text evidence="2">The sequence shown here is derived from an EMBL/GenBank/DDBJ whole genome shotgun (WGS) entry which is preliminary data.</text>
</comment>
<reference evidence="2 3" key="1">
    <citation type="submission" date="2020-08" db="EMBL/GenBank/DDBJ databases">
        <title>Genomic Encyclopedia of Type Strains, Phase III (KMG-III): the genomes of soil and plant-associated and newly described type strains.</title>
        <authorList>
            <person name="Whitman W."/>
        </authorList>
    </citation>
    <scope>NUCLEOTIDE SEQUENCE [LARGE SCALE GENOMIC DNA]</scope>
    <source>
        <strain evidence="2 3">CECT 8960</strain>
    </source>
</reference>
<proteinExistence type="predicted"/>
<dbReference type="Proteomes" id="UP000520767">
    <property type="component" value="Unassembled WGS sequence"/>
</dbReference>
<feature type="transmembrane region" description="Helical" evidence="1">
    <location>
        <begin position="41"/>
        <end position="63"/>
    </location>
</feature>
<protein>
    <submittedName>
        <fullName evidence="2">Uncharacterized membrane protein YgdD (TMEM256/DUF423 family)/CHASE3 domain sensor protein</fullName>
    </submittedName>
</protein>